<keyword evidence="2" id="KW-1185">Reference proteome</keyword>
<protein>
    <submittedName>
        <fullName evidence="1">Uncharacterized protein</fullName>
    </submittedName>
</protein>
<comment type="caution">
    <text evidence="1">The sequence shown here is derived from an EMBL/GenBank/DDBJ whole genome shotgun (WGS) entry which is preliminary data.</text>
</comment>
<dbReference type="AlphaFoldDB" id="A0A7W4UKR5"/>
<dbReference type="EMBL" id="JACHWJ010000001">
    <property type="protein sequence ID" value="MBB2956274.1"/>
    <property type="molecule type" value="Genomic_DNA"/>
</dbReference>
<gene>
    <name evidence="1" type="ORF">FHX72_000386</name>
</gene>
<evidence type="ECO:0000313" key="2">
    <source>
        <dbReference type="Proteomes" id="UP000545286"/>
    </source>
</evidence>
<sequence length="67" mass="6966">MKGAAQLLGIHEGPRSAAKSMFATKTAELLAEEPSWLVAPSLWICTVGSVRSVGALMTRLVSALALA</sequence>
<dbReference type="Proteomes" id="UP000545286">
    <property type="component" value="Unassembled WGS sequence"/>
</dbReference>
<accession>A0A7W4UKR5</accession>
<evidence type="ECO:0000313" key="1">
    <source>
        <dbReference type="EMBL" id="MBB2956274.1"/>
    </source>
</evidence>
<proteinExistence type="predicted"/>
<reference evidence="1 2" key="1">
    <citation type="submission" date="2020-08" db="EMBL/GenBank/DDBJ databases">
        <title>Sequencing the genomes of 1000 actinobacteria strains.</title>
        <authorList>
            <person name="Klenk H.-P."/>
        </authorList>
    </citation>
    <scope>NUCLEOTIDE SEQUENCE [LARGE SCALE GENOMIC DNA]</scope>
    <source>
        <strain evidence="1 2">DSM 20419</strain>
    </source>
</reference>
<organism evidence="1 2">
    <name type="scientific">Pseudoclavibacter helvolus</name>
    <dbReference type="NCBI Taxonomy" id="255205"/>
    <lineage>
        <taxon>Bacteria</taxon>
        <taxon>Bacillati</taxon>
        <taxon>Actinomycetota</taxon>
        <taxon>Actinomycetes</taxon>
        <taxon>Micrococcales</taxon>
        <taxon>Microbacteriaceae</taxon>
        <taxon>Pseudoclavibacter</taxon>
    </lineage>
</organism>
<name>A0A7W4UKR5_9MICO</name>